<dbReference type="Proteomes" id="UP000015101">
    <property type="component" value="Unassembled WGS sequence"/>
</dbReference>
<organism evidence="2 3">
    <name type="scientific">Helobdella robusta</name>
    <name type="common">Californian leech</name>
    <dbReference type="NCBI Taxonomy" id="6412"/>
    <lineage>
        <taxon>Eukaryota</taxon>
        <taxon>Metazoa</taxon>
        <taxon>Spiralia</taxon>
        <taxon>Lophotrochozoa</taxon>
        <taxon>Annelida</taxon>
        <taxon>Clitellata</taxon>
        <taxon>Hirudinea</taxon>
        <taxon>Rhynchobdellida</taxon>
        <taxon>Glossiphoniidae</taxon>
        <taxon>Helobdella</taxon>
    </lineage>
</organism>
<dbReference type="RefSeq" id="XP_009024339.1">
    <property type="nucleotide sequence ID" value="XM_009026091.1"/>
</dbReference>
<accession>T1FCH9</accession>
<keyword evidence="3" id="KW-1185">Reference proteome</keyword>
<sequence>MGGFFYGVYLWPPFPTQMTLLFFHAWCRETYKHITGATSSSDLHRQSYHYTQTHFDKRVGSDYISWWWCGVTLVCIEFLAMDSTNPILYRIARFMDKFESGFDNFKFLSPE</sequence>
<reference evidence="1 3" key="2">
    <citation type="journal article" date="2013" name="Nature">
        <title>Insights into bilaterian evolution from three spiralian genomes.</title>
        <authorList>
            <person name="Simakov O."/>
            <person name="Marletaz F."/>
            <person name="Cho S.J."/>
            <person name="Edsinger-Gonzales E."/>
            <person name="Havlak P."/>
            <person name="Hellsten U."/>
            <person name="Kuo D.H."/>
            <person name="Larsson T."/>
            <person name="Lv J."/>
            <person name="Arendt D."/>
            <person name="Savage R."/>
            <person name="Osoegawa K."/>
            <person name="de Jong P."/>
            <person name="Grimwood J."/>
            <person name="Chapman J.A."/>
            <person name="Shapiro H."/>
            <person name="Aerts A."/>
            <person name="Otillar R.P."/>
            <person name="Terry A.Y."/>
            <person name="Boore J.L."/>
            <person name="Grigoriev I.V."/>
            <person name="Lindberg D.R."/>
            <person name="Seaver E.C."/>
            <person name="Weisblat D.A."/>
            <person name="Putnam N.H."/>
            <person name="Rokhsar D.S."/>
        </authorList>
    </citation>
    <scope>NUCLEOTIDE SEQUENCE</scope>
</reference>
<evidence type="ECO:0000313" key="2">
    <source>
        <dbReference type="EnsemblMetazoa" id="HelroP177939"/>
    </source>
</evidence>
<dbReference type="GeneID" id="20206528"/>
<dbReference type="KEGG" id="hro:HELRODRAFT_177939"/>
<dbReference type="AlphaFoldDB" id="T1FCH9"/>
<dbReference type="HOGENOM" id="CLU_2161075_0_0_1"/>
<name>T1FCH9_HELRO</name>
<dbReference type="InParanoid" id="T1FCH9"/>
<dbReference type="CTD" id="20206528"/>
<protein>
    <submittedName>
        <fullName evidence="1 2">Uncharacterized protein</fullName>
    </submittedName>
</protein>
<reference evidence="3" key="1">
    <citation type="submission" date="2012-12" db="EMBL/GenBank/DDBJ databases">
        <authorList>
            <person name="Hellsten U."/>
            <person name="Grimwood J."/>
            <person name="Chapman J.A."/>
            <person name="Shapiro H."/>
            <person name="Aerts A."/>
            <person name="Otillar R.P."/>
            <person name="Terry A.Y."/>
            <person name="Boore J.L."/>
            <person name="Simakov O."/>
            <person name="Marletaz F."/>
            <person name="Cho S.-J."/>
            <person name="Edsinger-Gonzales E."/>
            <person name="Havlak P."/>
            <person name="Kuo D.-H."/>
            <person name="Larsson T."/>
            <person name="Lv J."/>
            <person name="Arendt D."/>
            <person name="Savage R."/>
            <person name="Osoegawa K."/>
            <person name="de Jong P."/>
            <person name="Lindberg D.R."/>
            <person name="Seaver E.C."/>
            <person name="Weisblat D.A."/>
            <person name="Putnam N.H."/>
            <person name="Grigoriev I.V."/>
            <person name="Rokhsar D.S."/>
        </authorList>
    </citation>
    <scope>NUCLEOTIDE SEQUENCE</scope>
</reference>
<gene>
    <name evidence="2" type="primary">20206528</name>
    <name evidence="1" type="ORF">HELRODRAFT_177939</name>
</gene>
<evidence type="ECO:0000313" key="3">
    <source>
        <dbReference type="Proteomes" id="UP000015101"/>
    </source>
</evidence>
<dbReference type="EnsemblMetazoa" id="HelroT177939">
    <property type="protein sequence ID" value="HelroP177939"/>
    <property type="gene ID" value="HelroG177939"/>
</dbReference>
<dbReference type="EMBL" id="AMQM01006249">
    <property type="status" value="NOT_ANNOTATED_CDS"/>
    <property type="molecule type" value="Genomic_DNA"/>
</dbReference>
<proteinExistence type="predicted"/>
<reference evidence="2" key="3">
    <citation type="submission" date="2015-06" db="UniProtKB">
        <authorList>
            <consortium name="EnsemblMetazoa"/>
        </authorList>
    </citation>
    <scope>IDENTIFICATION</scope>
</reference>
<dbReference type="EMBL" id="KB097336">
    <property type="protein sequence ID" value="ESN97510.1"/>
    <property type="molecule type" value="Genomic_DNA"/>
</dbReference>
<evidence type="ECO:0000313" key="1">
    <source>
        <dbReference type="EMBL" id="ESN97510.1"/>
    </source>
</evidence>